<dbReference type="EMBL" id="KV417296">
    <property type="protein sequence ID" value="KZO94185.1"/>
    <property type="molecule type" value="Genomic_DNA"/>
</dbReference>
<gene>
    <name evidence="2" type="ORF">CALVIDRAFT_484785</name>
</gene>
<dbReference type="InterPro" id="IPR038717">
    <property type="entry name" value="Tc1-like_DDE_dom"/>
</dbReference>
<accession>A0A167K2B0</accession>
<dbReference type="InterPro" id="IPR036397">
    <property type="entry name" value="RNaseH_sf"/>
</dbReference>
<evidence type="ECO:0000313" key="2">
    <source>
        <dbReference type="EMBL" id="KZO94185.1"/>
    </source>
</evidence>
<dbReference type="Gene3D" id="3.30.420.10">
    <property type="entry name" value="Ribonuclease H-like superfamily/Ribonuclease H"/>
    <property type="match status" value="1"/>
</dbReference>
<reference evidence="2 3" key="1">
    <citation type="journal article" date="2016" name="Mol. Biol. Evol.">
        <title>Comparative Genomics of Early-Diverging Mushroom-Forming Fungi Provides Insights into the Origins of Lignocellulose Decay Capabilities.</title>
        <authorList>
            <person name="Nagy L.G."/>
            <person name="Riley R."/>
            <person name="Tritt A."/>
            <person name="Adam C."/>
            <person name="Daum C."/>
            <person name="Floudas D."/>
            <person name="Sun H."/>
            <person name="Yadav J.S."/>
            <person name="Pangilinan J."/>
            <person name="Larsson K.H."/>
            <person name="Matsuura K."/>
            <person name="Barry K."/>
            <person name="Labutti K."/>
            <person name="Kuo R."/>
            <person name="Ohm R.A."/>
            <person name="Bhattacharya S.S."/>
            <person name="Shirouzu T."/>
            <person name="Yoshinaga Y."/>
            <person name="Martin F.M."/>
            <person name="Grigoriev I.V."/>
            <person name="Hibbett D.S."/>
        </authorList>
    </citation>
    <scope>NUCLEOTIDE SEQUENCE [LARGE SCALE GENOMIC DNA]</scope>
    <source>
        <strain evidence="2 3">TUFC12733</strain>
    </source>
</reference>
<dbReference type="Pfam" id="PF13358">
    <property type="entry name" value="DDE_3"/>
    <property type="match status" value="1"/>
</dbReference>
<dbReference type="GO" id="GO:0003676">
    <property type="term" value="F:nucleic acid binding"/>
    <property type="evidence" value="ECO:0007669"/>
    <property type="project" value="InterPro"/>
</dbReference>
<sequence length="72" mass="8657">MRLVFLPTYSPDYNPIELLFSAVKSRIQRNDYLLQRRMQGDDDFGVYTILHEIVWSTTPEDTEGWYRKCGYF</sequence>
<evidence type="ECO:0000313" key="3">
    <source>
        <dbReference type="Proteomes" id="UP000076738"/>
    </source>
</evidence>
<dbReference type="AlphaFoldDB" id="A0A167K2B0"/>
<dbReference type="OrthoDB" id="2266637at2759"/>
<dbReference type="Proteomes" id="UP000076738">
    <property type="component" value="Unassembled WGS sequence"/>
</dbReference>
<dbReference type="STRING" id="1330018.A0A167K2B0"/>
<proteinExistence type="predicted"/>
<feature type="domain" description="Tc1-like transposase DDE" evidence="1">
    <location>
        <begin position="2"/>
        <end position="32"/>
    </location>
</feature>
<name>A0A167K2B0_CALVF</name>
<keyword evidence="3" id="KW-1185">Reference proteome</keyword>
<evidence type="ECO:0000259" key="1">
    <source>
        <dbReference type="Pfam" id="PF13358"/>
    </source>
</evidence>
<organism evidence="2 3">
    <name type="scientific">Calocera viscosa (strain TUFC12733)</name>
    <dbReference type="NCBI Taxonomy" id="1330018"/>
    <lineage>
        <taxon>Eukaryota</taxon>
        <taxon>Fungi</taxon>
        <taxon>Dikarya</taxon>
        <taxon>Basidiomycota</taxon>
        <taxon>Agaricomycotina</taxon>
        <taxon>Dacrymycetes</taxon>
        <taxon>Dacrymycetales</taxon>
        <taxon>Dacrymycetaceae</taxon>
        <taxon>Calocera</taxon>
    </lineage>
</organism>
<protein>
    <recommendedName>
        <fullName evidence="1">Tc1-like transposase DDE domain-containing protein</fullName>
    </recommendedName>
</protein>